<keyword evidence="3" id="KW-1185">Reference proteome</keyword>
<accession>A0A3P5X7J5</accession>
<evidence type="ECO:0000313" key="3">
    <source>
        <dbReference type="Proteomes" id="UP000277498"/>
    </source>
</evidence>
<name>A0A3P5X7J5_9RHOB</name>
<evidence type="ECO:0000313" key="2">
    <source>
        <dbReference type="EMBL" id="VDC23314.1"/>
    </source>
</evidence>
<evidence type="ECO:0000256" key="1">
    <source>
        <dbReference type="SAM" id="SignalP"/>
    </source>
</evidence>
<feature type="chain" id="PRO_5018317842" description="DUF2125 domain-containing protein" evidence="1">
    <location>
        <begin position="28"/>
        <end position="522"/>
    </location>
</feature>
<feature type="signal peptide" evidence="1">
    <location>
        <begin position="1"/>
        <end position="27"/>
    </location>
</feature>
<gene>
    <name evidence="2" type="ORF">XINFAN_00992</name>
</gene>
<evidence type="ECO:0008006" key="4">
    <source>
        <dbReference type="Google" id="ProtNLM"/>
    </source>
</evidence>
<dbReference type="Proteomes" id="UP000277498">
    <property type="component" value="Unassembled WGS sequence"/>
</dbReference>
<organism evidence="2 3">
    <name type="scientific">Pseudogemmobacter humi</name>
    <dbReference type="NCBI Taxonomy" id="2483812"/>
    <lineage>
        <taxon>Bacteria</taxon>
        <taxon>Pseudomonadati</taxon>
        <taxon>Pseudomonadota</taxon>
        <taxon>Alphaproteobacteria</taxon>
        <taxon>Rhodobacterales</taxon>
        <taxon>Paracoccaceae</taxon>
        <taxon>Pseudogemmobacter</taxon>
    </lineage>
</organism>
<keyword evidence="1" id="KW-0732">Signal</keyword>
<sequence length="522" mass="54635">MTLLSRRFSPLAGAALLATLSPPPLLAQGVVANELWAAWQEGAKSAGAVLSAVELREGNRLVLQDLRLDTGGDGGVIQLETVTLTNQADGSVGVILPERFPLVIELPPVPQSGETTAYRPEKVVLGVEAPQLQVIVRGIGERADFQANAPQITVSLDRFIPPLPAGQGEVTLSMALEGADLRYLQDLAVAVPLVDGALAFESLTASLIVNGSEDGNGVMALSAGKSSATFSGAVPAGAAESTAEAEVGEALKLLENGLRVSAKIDLGPLAFTGDIRPAGEEIPTAFDLSAMATVLSVGLDAAAIGYEAAVSGFGVRVTADMPDVPGNEISLSLEEYRTSAKAGLNGLRGPQDWSLAYVVRGFGMSEQMWDQLDPARIMPREPMTVALDLAGRYGILPEALAPGWTPAAGQTPLSEFGFRVNEFNLDLVGLTMTGEGGLDLDMTDLTSFDGFPAPSGRLSFLTSGAYGLIDRLVQLGRMTEEDVIGARAALLMIGRAGEASDTLHTDLDFHDKGFFLNGIRIR</sequence>
<proteinExistence type="predicted"/>
<dbReference type="EMBL" id="UXAW01000048">
    <property type="protein sequence ID" value="VDC23314.1"/>
    <property type="molecule type" value="Genomic_DNA"/>
</dbReference>
<dbReference type="OrthoDB" id="7791409at2"/>
<reference evidence="2 3" key="1">
    <citation type="submission" date="2018-11" db="EMBL/GenBank/DDBJ databases">
        <authorList>
            <person name="Criscuolo A."/>
        </authorList>
    </citation>
    <scope>NUCLEOTIDE SEQUENCE [LARGE SCALE GENOMIC DNA]</scope>
    <source>
        <strain evidence="2">ACIP111625</strain>
    </source>
</reference>
<dbReference type="AlphaFoldDB" id="A0A3P5X7J5"/>
<protein>
    <recommendedName>
        <fullName evidence="4">DUF2125 domain-containing protein</fullName>
    </recommendedName>
</protein>
<dbReference type="RefSeq" id="WP_124085414.1">
    <property type="nucleotide sequence ID" value="NZ_UXAW01000048.1"/>
</dbReference>